<comment type="caution">
    <text evidence="1">The sequence shown here is derived from an EMBL/GenBank/DDBJ whole genome shotgun (WGS) entry which is preliminary data.</text>
</comment>
<keyword evidence="2" id="KW-1185">Reference proteome</keyword>
<evidence type="ECO:0000313" key="1">
    <source>
        <dbReference type="EMBL" id="CAG7722809.1"/>
    </source>
</evidence>
<dbReference type="Proteomes" id="UP000708208">
    <property type="component" value="Unassembled WGS sequence"/>
</dbReference>
<feature type="non-terminal residue" evidence="1">
    <location>
        <position position="44"/>
    </location>
</feature>
<sequence length="44" mass="5144">TKGQIQEGYDADFVVWDPEADTLIEESSILHRNKLTPYKHRQLT</sequence>
<dbReference type="AlphaFoldDB" id="A0A8J2NWM1"/>
<protein>
    <submittedName>
        <fullName evidence="1">Uncharacterized protein</fullName>
    </submittedName>
</protein>
<organism evidence="1 2">
    <name type="scientific">Allacma fusca</name>
    <dbReference type="NCBI Taxonomy" id="39272"/>
    <lineage>
        <taxon>Eukaryota</taxon>
        <taxon>Metazoa</taxon>
        <taxon>Ecdysozoa</taxon>
        <taxon>Arthropoda</taxon>
        <taxon>Hexapoda</taxon>
        <taxon>Collembola</taxon>
        <taxon>Symphypleona</taxon>
        <taxon>Sminthuridae</taxon>
        <taxon>Allacma</taxon>
    </lineage>
</organism>
<accession>A0A8J2NWM1</accession>
<gene>
    <name evidence="1" type="ORF">AFUS01_LOCUS11921</name>
</gene>
<proteinExistence type="predicted"/>
<reference evidence="1" key="1">
    <citation type="submission" date="2021-06" db="EMBL/GenBank/DDBJ databases">
        <authorList>
            <person name="Hodson N. C."/>
            <person name="Mongue J. A."/>
            <person name="Jaron S. K."/>
        </authorList>
    </citation>
    <scope>NUCLEOTIDE SEQUENCE</scope>
</reference>
<dbReference type="EMBL" id="CAJVCH010092566">
    <property type="protein sequence ID" value="CAG7722809.1"/>
    <property type="molecule type" value="Genomic_DNA"/>
</dbReference>
<feature type="non-terminal residue" evidence="1">
    <location>
        <position position="1"/>
    </location>
</feature>
<name>A0A8J2NWM1_9HEXA</name>
<dbReference type="OrthoDB" id="1924787at2759"/>
<evidence type="ECO:0000313" key="2">
    <source>
        <dbReference type="Proteomes" id="UP000708208"/>
    </source>
</evidence>